<reference evidence="3" key="1">
    <citation type="submission" date="2022-08" db="EMBL/GenBank/DDBJ databases">
        <authorList>
            <consortium name="DOE Joint Genome Institute"/>
            <person name="Min B."/>
            <person name="Riley R."/>
            <person name="Sierra-Patev S."/>
            <person name="Naranjo-Ortiz M."/>
            <person name="Looney B."/>
            <person name="Konkel Z."/>
            <person name="Slot J.C."/>
            <person name="Sakamoto Y."/>
            <person name="Steenwyk J.L."/>
            <person name="Rokas A."/>
            <person name="Carro J."/>
            <person name="Camarero S."/>
            <person name="Ferreira P."/>
            <person name="Molpeceres G."/>
            <person name="Ruiz-Duenas F.J."/>
            <person name="Serrano A."/>
            <person name="Henrissat B."/>
            <person name="Drula E."/>
            <person name="Hughes K.W."/>
            <person name="Mata J.L."/>
            <person name="Ishikawa N.K."/>
            <person name="Vargas-Isla R."/>
            <person name="Ushijima S."/>
            <person name="Smith C.A."/>
            <person name="Ahrendt S."/>
            <person name="Andreopoulos W."/>
            <person name="He G."/>
            <person name="Labutti K."/>
            <person name="Lipzen A."/>
            <person name="Ng V."/>
            <person name="Sandor L."/>
            <person name="Barry K."/>
            <person name="Martinez A.T."/>
            <person name="Xiao Y."/>
            <person name="Gibbons J.G."/>
            <person name="Terashima K."/>
            <person name="Hibbett D.S."/>
            <person name="Grigoriev I.V."/>
        </authorList>
    </citation>
    <scope>NUCLEOTIDE SEQUENCE</scope>
    <source>
        <strain evidence="3">TFB7829</strain>
    </source>
</reference>
<feature type="compositionally biased region" description="Polar residues" evidence="1">
    <location>
        <begin position="197"/>
        <end position="206"/>
    </location>
</feature>
<feature type="compositionally biased region" description="Acidic residues" evidence="1">
    <location>
        <begin position="603"/>
        <end position="618"/>
    </location>
</feature>
<sequence>MLWLPRTGKFILLLIKLSFLTLTLYIFTLLPIYPMAKTRQMQRESDINKARTRGAKKLARDGVDAAPVPPPKAKQRDQTIDSVEIAVPVRTRRNKRMPKVVEPPPQPHDVLKAGLSLIRDYSSDIVKPDVVDSFINEVEDGLSRDELRGLFGAIMGAEDEDARHEADERLAKRIRELEMADDFDIERRHTIDDDSASRQPHTNNPGSKCPALQSEKRFTAVTSGKPKPNTPKKILKKYNLPLPSAPSPSPSPSPSPKPYRRRELPSSSVPPSSPSFRLGRTGIVYPSSPALDVEMADGGNGVHTEDEKEEVIQEVNQGEEQQQQQQEEQAEDVEDEDEGADEDGEEEVGDENEQDEEEELVDVIEEDDEEELEDENEEDEEEVEDGDEDENENENEFEENQEKEGEEENKNEVEEQMDQDQDQDQNQDQMPDDIHEDICPSTPRVRKRTRPSHVEGKSKAPAPARLSRPSHTTVNANVLTPPAHPSANSSRGPPKSKLLTVAGDSRGADEEEQADESTCSTDTADKTGGKSGRVSREVIQEAEAIKQQYNDALLALSQKSGKSLSGLHSIIGDVVKSTRKVNVWNVYQIWAAHWDGKNIDKAEEGDDDDETGSEDDDTDAKKRRDGKRKEYTRCIRDEYNRRWENSDYTTKEEEFDDVLEWYRLSLKEQSRGQRDQGMTSKQLQAHAKPFNDR</sequence>
<feature type="compositionally biased region" description="Basic and acidic residues" evidence="1">
    <location>
        <begin position="400"/>
        <end position="413"/>
    </location>
</feature>
<feature type="region of interest" description="Disordered" evidence="1">
    <location>
        <begin position="192"/>
        <end position="535"/>
    </location>
</feature>
<evidence type="ECO:0000313" key="3">
    <source>
        <dbReference type="EMBL" id="KAJ3979059.1"/>
    </source>
</evidence>
<evidence type="ECO:0000256" key="2">
    <source>
        <dbReference type="SAM" id="Phobius"/>
    </source>
</evidence>
<dbReference type="AlphaFoldDB" id="A0AA38UMC5"/>
<feature type="compositionally biased region" description="Basic and acidic residues" evidence="1">
    <location>
        <begin position="619"/>
        <end position="628"/>
    </location>
</feature>
<feature type="region of interest" description="Disordered" evidence="1">
    <location>
        <begin position="41"/>
        <end position="78"/>
    </location>
</feature>
<feature type="compositionally biased region" description="Basic and acidic residues" evidence="1">
    <location>
        <begin position="523"/>
        <end position="535"/>
    </location>
</feature>
<proteinExistence type="predicted"/>
<evidence type="ECO:0000256" key="1">
    <source>
        <dbReference type="SAM" id="MobiDB-lite"/>
    </source>
</evidence>
<feature type="region of interest" description="Disordered" evidence="1">
    <location>
        <begin position="669"/>
        <end position="693"/>
    </location>
</feature>
<dbReference type="Proteomes" id="UP001163850">
    <property type="component" value="Unassembled WGS sequence"/>
</dbReference>
<feature type="compositionally biased region" description="Acidic residues" evidence="1">
    <location>
        <begin position="414"/>
        <end position="431"/>
    </location>
</feature>
<feature type="non-terminal residue" evidence="3">
    <location>
        <position position="1"/>
    </location>
</feature>
<feature type="compositionally biased region" description="Polar residues" evidence="1">
    <location>
        <begin position="469"/>
        <end position="478"/>
    </location>
</feature>
<organism evidence="3 4">
    <name type="scientific">Lentinula detonsa</name>
    <dbReference type="NCBI Taxonomy" id="2804962"/>
    <lineage>
        <taxon>Eukaryota</taxon>
        <taxon>Fungi</taxon>
        <taxon>Dikarya</taxon>
        <taxon>Basidiomycota</taxon>
        <taxon>Agaricomycotina</taxon>
        <taxon>Agaricomycetes</taxon>
        <taxon>Agaricomycetidae</taxon>
        <taxon>Agaricales</taxon>
        <taxon>Marasmiineae</taxon>
        <taxon>Omphalotaceae</taxon>
        <taxon>Lentinula</taxon>
    </lineage>
</organism>
<feature type="region of interest" description="Disordered" evidence="1">
    <location>
        <begin position="599"/>
        <end position="628"/>
    </location>
</feature>
<evidence type="ECO:0000313" key="4">
    <source>
        <dbReference type="Proteomes" id="UP001163850"/>
    </source>
</evidence>
<feature type="compositionally biased region" description="Pro residues" evidence="1">
    <location>
        <begin position="243"/>
        <end position="257"/>
    </location>
</feature>
<feature type="transmembrane region" description="Helical" evidence="2">
    <location>
        <begin position="12"/>
        <end position="33"/>
    </location>
</feature>
<feature type="compositionally biased region" description="Low complexity" evidence="1">
    <location>
        <begin position="313"/>
        <end position="327"/>
    </location>
</feature>
<accession>A0AA38UMC5</accession>
<gene>
    <name evidence="3" type="ORF">F5890DRAFT_1478836</name>
</gene>
<feature type="compositionally biased region" description="Acidic residues" evidence="1">
    <location>
        <begin position="328"/>
        <end position="399"/>
    </location>
</feature>
<protein>
    <submittedName>
        <fullName evidence="3">Uncharacterized protein</fullName>
    </submittedName>
</protein>
<comment type="caution">
    <text evidence="3">The sequence shown here is derived from an EMBL/GenBank/DDBJ whole genome shotgun (WGS) entry which is preliminary data.</text>
</comment>
<keyword evidence="2" id="KW-0812">Transmembrane</keyword>
<dbReference type="EMBL" id="MU802516">
    <property type="protein sequence ID" value="KAJ3979059.1"/>
    <property type="molecule type" value="Genomic_DNA"/>
</dbReference>
<keyword evidence="2" id="KW-1133">Transmembrane helix</keyword>
<keyword evidence="2" id="KW-0472">Membrane</keyword>
<name>A0AA38UMC5_9AGAR</name>